<evidence type="ECO:0000256" key="1">
    <source>
        <dbReference type="SAM" id="MobiDB-lite"/>
    </source>
</evidence>
<feature type="region of interest" description="Disordered" evidence="1">
    <location>
        <begin position="204"/>
        <end position="290"/>
    </location>
</feature>
<protein>
    <recommendedName>
        <fullName evidence="3">TIR domain-containing protein</fullName>
    </recommendedName>
</protein>
<dbReference type="PROSITE" id="PS50104">
    <property type="entry name" value="TIR"/>
    <property type="match status" value="1"/>
</dbReference>
<dbReference type="SUPFAM" id="SSF52200">
    <property type="entry name" value="Toll/Interleukin receptor TIR domain"/>
    <property type="match status" value="1"/>
</dbReference>
<keyword evidence="2" id="KW-0472">Membrane</keyword>
<dbReference type="Gene3D" id="3.40.50.10140">
    <property type="entry name" value="Toll/interleukin-1 receptor homology (TIR) domain"/>
    <property type="match status" value="1"/>
</dbReference>
<evidence type="ECO:0000313" key="4">
    <source>
        <dbReference type="EMBL" id="PYD48508.1"/>
    </source>
</evidence>
<reference evidence="4 5" key="1">
    <citation type="submission" date="2018-02" db="EMBL/GenBank/DDBJ databases">
        <authorList>
            <person name="Skraban J."/>
            <person name="Trcek J."/>
        </authorList>
    </citation>
    <scope>NUCLEOTIDE SEQUENCE [LARGE SCALE GENOMIC DNA]</scope>
    <source>
        <strain evidence="4 5">AV446</strain>
    </source>
</reference>
<keyword evidence="2" id="KW-1133">Transmembrane helix</keyword>
<evidence type="ECO:0000256" key="2">
    <source>
        <dbReference type="SAM" id="Phobius"/>
    </source>
</evidence>
<dbReference type="InterPro" id="IPR035897">
    <property type="entry name" value="Toll_tir_struct_dom_sf"/>
</dbReference>
<evidence type="ECO:0000259" key="3">
    <source>
        <dbReference type="PROSITE" id="PS50104"/>
    </source>
</evidence>
<name>A0ABX5P9C5_9PROT</name>
<feature type="compositionally biased region" description="Pro residues" evidence="1">
    <location>
        <begin position="207"/>
        <end position="216"/>
    </location>
</feature>
<evidence type="ECO:0000313" key="5">
    <source>
        <dbReference type="Proteomes" id="UP000248116"/>
    </source>
</evidence>
<dbReference type="EMBL" id="PRCW01000031">
    <property type="protein sequence ID" value="PYD48508.1"/>
    <property type="molecule type" value="Genomic_DNA"/>
</dbReference>
<feature type="compositionally biased region" description="Polar residues" evidence="1">
    <location>
        <begin position="277"/>
        <end position="290"/>
    </location>
</feature>
<comment type="caution">
    <text evidence="4">The sequence shown here is derived from an EMBL/GenBank/DDBJ whole genome shotgun (WGS) entry which is preliminary data.</text>
</comment>
<keyword evidence="5" id="KW-1185">Reference proteome</keyword>
<organism evidence="4 5">
    <name type="scientific">Novacetimonas pomaceti</name>
    <dbReference type="NCBI Taxonomy" id="2021998"/>
    <lineage>
        <taxon>Bacteria</taxon>
        <taxon>Pseudomonadati</taxon>
        <taxon>Pseudomonadota</taxon>
        <taxon>Alphaproteobacteria</taxon>
        <taxon>Acetobacterales</taxon>
        <taxon>Acetobacteraceae</taxon>
        <taxon>Novacetimonas</taxon>
    </lineage>
</organism>
<keyword evidence="2" id="KW-0812">Transmembrane</keyword>
<feature type="domain" description="TIR" evidence="3">
    <location>
        <begin position="4"/>
        <end position="123"/>
    </location>
</feature>
<dbReference type="Proteomes" id="UP000248116">
    <property type="component" value="Unassembled WGS sequence"/>
</dbReference>
<dbReference type="Pfam" id="PF13676">
    <property type="entry name" value="TIR_2"/>
    <property type="match status" value="1"/>
</dbReference>
<gene>
    <name evidence="4" type="ORF">C3920_04180</name>
</gene>
<proteinExistence type="predicted"/>
<sequence length="661" mass="69997">MSQEQGLVFISFSSRDGEFANKLITDIEKHGIPCWISSRDVEPGADYQKAIIDAMSRCSVILLLFSSNANSSKEIAKELAIASNRNKPIIPARIEDIMPSGSLEYQLTTAQFIDLFHNYDAALTRLCAALERQIQIAGGAPLPKSASVTYARPPGGKRNRLLAGGAVAALGILGAGAAVFMHGSGHGPARDATETTPAPVVQQATPAPAPLAPAQPAPVQSVPAQSATVQPAPARPVPAQSAPAQSAPTPGPAPVELDQPPASGPQTHPPVLADTSMPDTAGQSSDSSDQAVARLMKMEPGNRMSAAASVLGGEDNQLSYSQASRLLEGETAGARGEFIRILLPHLAKPIPVAVAKSFLASTDSYRHDALKELLPSLPEQISGDEAILLLGDMTADTRSDAIDLLMHRSAGNITPDQALKILNNTDSAWAQTLHIIVPKMQRPVSAPDLVRLVGATSDGLRENAIRYLLPVMPQKLTPADVDNLLMDTNSQRVDSIRLIASHLPAGMEVKDAVMLMNGTTEGGRKTAIDALVPHLKHGLSGQDVAPLLDQADSYWAESVTSLMPVLARTQTVPDILVLLGNTQEGRRSSILHTIHNMLPSGISVQDAQSILDSLFSLYADGLEILIPHMAPVRAADIQTLVSPIDVPQTQAMLASRLRQIR</sequence>
<accession>A0ABX5P9C5</accession>
<feature type="compositionally biased region" description="Low complexity" evidence="1">
    <location>
        <begin position="217"/>
        <end position="248"/>
    </location>
</feature>
<dbReference type="InterPro" id="IPR000157">
    <property type="entry name" value="TIR_dom"/>
</dbReference>
<dbReference type="RefSeq" id="WP_110559631.1">
    <property type="nucleotide sequence ID" value="NZ_PRCW01000031.1"/>
</dbReference>
<feature type="transmembrane region" description="Helical" evidence="2">
    <location>
        <begin position="161"/>
        <end position="181"/>
    </location>
</feature>